<dbReference type="Pfam" id="PF01527">
    <property type="entry name" value="HTH_Tnp_1"/>
    <property type="match status" value="1"/>
</dbReference>
<accession>A0A7M1QZH7</accession>
<dbReference type="GO" id="GO:0003677">
    <property type="term" value="F:DNA binding"/>
    <property type="evidence" value="ECO:0007669"/>
    <property type="project" value="InterPro"/>
</dbReference>
<name>A0A7M1QZH7_9ACTO</name>
<evidence type="ECO:0000313" key="2">
    <source>
        <dbReference type="Proteomes" id="UP000594961"/>
    </source>
</evidence>
<gene>
    <name evidence="1" type="ORF">INS90_09230</name>
</gene>
<dbReference type="InterPro" id="IPR009057">
    <property type="entry name" value="Homeodomain-like_sf"/>
</dbReference>
<dbReference type="PANTHER" id="PTHR33215">
    <property type="entry name" value="PROTEIN DISTAL ANTENNA"/>
    <property type="match status" value="1"/>
</dbReference>
<dbReference type="InterPro" id="IPR051839">
    <property type="entry name" value="RD_transcriptional_regulator"/>
</dbReference>
<dbReference type="Proteomes" id="UP000594961">
    <property type="component" value="Chromosome"/>
</dbReference>
<dbReference type="GO" id="GO:0006313">
    <property type="term" value="P:DNA transposition"/>
    <property type="evidence" value="ECO:0007669"/>
    <property type="project" value="InterPro"/>
</dbReference>
<organism evidence="1 2">
    <name type="scientific">Trueperella pecoris</name>
    <dbReference type="NCBI Taxonomy" id="2733571"/>
    <lineage>
        <taxon>Bacteria</taxon>
        <taxon>Bacillati</taxon>
        <taxon>Actinomycetota</taxon>
        <taxon>Actinomycetes</taxon>
        <taxon>Actinomycetales</taxon>
        <taxon>Actinomycetaceae</taxon>
        <taxon>Trueperella</taxon>
    </lineage>
</organism>
<dbReference type="Gene3D" id="1.10.10.60">
    <property type="entry name" value="Homeodomain-like"/>
    <property type="match status" value="1"/>
</dbReference>
<dbReference type="SUPFAM" id="SSF46689">
    <property type="entry name" value="Homeodomain-like"/>
    <property type="match status" value="1"/>
</dbReference>
<dbReference type="InterPro" id="IPR002514">
    <property type="entry name" value="Transposase_8"/>
</dbReference>
<dbReference type="PANTHER" id="PTHR33215:SF13">
    <property type="entry name" value="PROTEIN DISTAL ANTENNA"/>
    <property type="match status" value="1"/>
</dbReference>
<dbReference type="RefSeq" id="WP_197552591.1">
    <property type="nucleotide sequence ID" value="NZ_CP063212.1"/>
</dbReference>
<dbReference type="AlphaFoldDB" id="A0A7M1QZH7"/>
<reference evidence="1 2" key="1">
    <citation type="submission" date="2020-10" db="EMBL/GenBank/DDBJ databases">
        <title>Trueperella pecoris sp. nov. isolated from bovine and porcine specimens.</title>
        <authorList>
            <person name="Schoenecker L."/>
            <person name="Schnydrig P."/>
            <person name="Brodard I."/>
            <person name="Thomann A."/>
            <person name="Hemphill A."/>
            <person name="Rodriguez-Campos S."/>
            <person name="Perreten V."/>
            <person name="Jores J."/>
            <person name="Kittl S."/>
        </authorList>
    </citation>
    <scope>NUCLEOTIDE SEQUENCE [LARGE SCALE GENOMIC DNA]</scope>
    <source>
        <strain evidence="1 2">19OD0592</strain>
    </source>
</reference>
<proteinExistence type="predicted"/>
<protein>
    <submittedName>
        <fullName evidence="1">Transposase</fullName>
    </submittedName>
</protein>
<dbReference type="GO" id="GO:0004803">
    <property type="term" value="F:transposase activity"/>
    <property type="evidence" value="ECO:0007669"/>
    <property type="project" value="InterPro"/>
</dbReference>
<sequence>MSEKKPRKSYTPEFRRDAASIVIDQGARIVSVAHELGVGEALLGRWVKHERERRQAEETGTPTTAQLHAEIARLRADNARLAVENEFLEKASAFFAIKQAQRNGLN</sequence>
<evidence type="ECO:0000313" key="1">
    <source>
        <dbReference type="EMBL" id="QOR47420.1"/>
    </source>
</evidence>
<dbReference type="EMBL" id="CP063212">
    <property type="protein sequence ID" value="QOR47420.1"/>
    <property type="molecule type" value="Genomic_DNA"/>
</dbReference>